<keyword evidence="2" id="KW-1185">Reference proteome</keyword>
<dbReference type="RefSeq" id="WP_116015045.1">
    <property type="nucleotide sequence ID" value="NZ_QUOT01000001.1"/>
</dbReference>
<sequence length="248" mass="27495">MSDFQPVKPEQHEKLKLDPSLDWEFIARQHQLEVTVTEAQQAASSFPLFFIKNSETGTTSIAAITSFVMDSNVLTDDKGEHQLAYVPLAASLRPFALGIDPDNDKNIIPYLDVTSNLVSESQGEALFNDGKATPFFQRYNQQLEQFYLGQLETGKFIKALEALDLIQPIELEITIPSGKKSTLKGLCHLNEKALNALVEQDQQNLLNQGYFAAIFAMLSSMTQLNRLIQGHTKLGEPISGINIVPVTA</sequence>
<proteinExistence type="predicted"/>
<dbReference type="Proteomes" id="UP000256899">
    <property type="component" value="Unassembled WGS sequence"/>
</dbReference>
<comment type="caution">
    <text evidence="1">The sequence shown here is derived from an EMBL/GenBank/DDBJ whole genome shotgun (WGS) entry which is preliminary data.</text>
</comment>
<dbReference type="Pfam" id="PF07277">
    <property type="entry name" value="SapC"/>
    <property type="match status" value="1"/>
</dbReference>
<evidence type="ECO:0000313" key="1">
    <source>
        <dbReference type="EMBL" id="REL30663.1"/>
    </source>
</evidence>
<evidence type="ECO:0008006" key="3">
    <source>
        <dbReference type="Google" id="ProtNLM"/>
    </source>
</evidence>
<name>A0A3E0U265_9GAMM</name>
<gene>
    <name evidence="1" type="ORF">DXX94_08030</name>
</gene>
<organism evidence="1 2">
    <name type="scientific">Thalassotalea euphylliae</name>
    <dbReference type="NCBI Taxonomy" id="1655234"/>
    <lineage>
        <taxon>Bacteria</taxon>
        <taxon>Pseudomonadati</taxon>
        <taxon>Pseudomonadota</taxon>
        <taxon>Gammaproteobacteria</taxon>
        <taxon>Alteromonadales</taxon>
        <taxon>Colwelliaceae</taxon>
        <taxon>Thalassotalea</taxon>
    </lineage>
</organism>
<reference evidence="2" key="1">
    <citation type="submission" date="2018-08" db="EMBL/GenBank/DDBJ databases">
        <title>Thalassotalea euphylliae genome.</title>
        <authorList>
            <person name="Summers S."/>
            <person name="Rice S.A."/>
            <person name="Freckelton M.L."/>
            <person name="Nedved B.T."/>
            <person name="Hadfield M.G."/>
        </authorList>
    </citation>
    <scope>NUCLEOTIDE SEQUENCE [LARGE SCALE GENOMIC DNA]</scope>
    <source>
        <strain evidence="2">H3</strain>
    </source>
</reference>
<dbReference type="EMBL" id="QUOT01000001">
    <property type="protein sequence ID" value="REL30663.1"/>
    <property type="molecule type" value="Genomic_DNA"/>
</dbReference>
<dbReference type="AlphaFoldDB" id="A0A3E0U265"/>
<protein>
    <recommendedName>
        <fullName evidence="3">Multidrug transporter</fullName>
    </recommendedName>
</protein>
<accession>A0A3E0U265</accession>
<dbReference type="InterPro" id="IPR010836">
    <property type="entry name" value="SapC"/>
</dbReference>
<evidence type="ECO:0000313" key="2">
    <source>
        <dbReference type="Proteomes" id="UP000256899"/>
    </source>
</evidence>